<feature type="compositionally biased region" description="Polar residues" evidence="1">
    <location>
        <begin position="220"/>
        <end position="236"/>
    </location>
</feature>
<keyword evidence="3" id="KW-1185">Reference proteome</keyword>
<feature type="compositionally biased region" description="Low complexity" evidence="1">
    <location>
        <begin position="239"/>
        <end position="256"/>
    </location>
</feature>
<protein>
    <submittedName>
        <fullName evidence="2">Uncharacterized protein</fullName>
    </submittedName>
</protein>
<organism evidence="2 3">
    <name type="scientific">Clitoria ternatea</name>
    <name type="common">Butterfly pea</name>
    <dbReference type="NCBI Taxonomy" id="43366"/>
    <lineage>
        <taxon>Eukaryota</taxon>
        <taxon>Viridiplantae</taxon>
        <taxon>Streptophyta</taxon>
        <taxon>Embryophyta</taxon>
        <taxon>Tracheophyta</taxon>
        <taxon>Spermatophyta</taxon>
        <taxon>Magnoliopsida</taxon>
        <taxon>eudicotyledons</taxon>
        <taxon>Gunneridae</taxon>
        <taxon>Pentapetalae</taxon>
        <taxon>rosids</taxon>
        <taxon>fabids</taxon>
        <taxon>Fabales</taxon>
        <taxon>Fabaceae</taxon>
        <taxon>Papilionoideae</taxon>
        <taxon>50 kb inversion clade</taxon>
        <taxon>NPAAA clade</taxon>
        <taxon>indigoferoid/millettioid clade</taxon>
        <taxon>Phaseoleae</taxon>
        <taxon>Clitoria</taxon>
    </lineage>
</organism>
<dbReference type="AlphaFoldDB" id="A0AAN9I2U2"/>
<comment type="caution">
    <text evidence="2">The sequence shown here is derived from an EMBL/GenBank/DDBJ whole genome shotgun (WGS) entry which is preliminary data.</text>
</comment>
<name>A0AAN9I2U2_CLITE</name>
<sequence>MPSQRLALTLFCKFNSSGFGGFGIILRGTAKPPLQHRHLKIVIVLGDWNGMRVVLVLMLELVKLCIFGFLVAAQESKGISADNNFIGLGSTISPSPTFLPGIPSKSETQGPNHHGEGNKASNLSPSDRHEPVISPTPANLHAYHPPIETPASLHPRDSWRATAPSSPAVPNVSFLLPPNTIPPSAAAPTPQKIKDIEPSKSPSPSTIALSPPYEVVPSPSAVQGNMPPSVNASPPQGKSPAARPSVSSSIAPAPVATTSGRSTKTSPVSQPTEHGNLAPNVDYWNANNSHPSEPFSPTPVATPSTTSNLPKSSPGRQPTAHGSFSPKEGTNKGHSQESVSPALHQY</sequence>
<accession>A0AAN9I2U2</accession>
<evidence type="ECO:0000256" key="1">
    <source>
        <dbReference type="SAM" id="MobiDB-lite"/>
    </source>
</evidence>
<dbReference type="EMBL" id="JAYKXN010000008">
    <property type="protein sequence ID" value="KAK7265373.1"/>
    <property type="molecule type" value="Genomic_DNA"/>
</dbReference>
<evidence type="ECO:0000313" key="2">
    <source>
        <dbReference type="EMBL" id="KAK7265373.1"/>
    </source>
</evidence>
<feature type="compositionally biased region" description="Polar residues" evidence="1">
    <location>
        <begin position="257"/>
        <end position="273"/>
    </location>
</feature>
<evidence type="ECO:0000313" key="3">
    <source>
        <dbReference type="Proteomes" id="UP001359559"/>
    </source>
</evidence>
<gene>
    <name evidence="2" type="ORF">RJT34_32992</name>
</gene>
<dbReference type="Proteomes" id="UP001359559">
    <property type="component" value="Unassembled WGS sequence"/>
</dbReference>
<feature type="compositionally biased region" description="Polar residues" evidence="1">
    <location>
        <begin position="308"/>
        <end position="322"/>
    </location>
</feature>
<proteinExistence type="predicted"/>
<feature type="compositionally biased region" description="Low complexity" evidence="1">
    <location>
        <begin position="298"/>
        <end position="307"/>
    </location>
</feature>
<reference evidence="2 3" key="1">
    <citation type="submission" date="2024-01" db="EMBL/GenBank/DDBJ databases">
        <title>The genomes of 5 underutilized Papilionoideae crops provide insights into root nodulation and disease resistance.</title>
        <authorList>
            <person name="Yuan L."/>
        </authorList>
    </citation>
    <scope>NUCLEOTIDE SEQUENCE [LARGE SCALE GENOMIC DNA]</scope>
    <source>
        <strain evidence="2">LY-2023</strain>
        <tissue evidence="2">Leaf</tissue>
    </source>
</reference>
<feature type="region of interest" description="Disordered" evidence="1">
    <location>
        <begin position="97"/>
        <end position="346"/>
    </location>
</feature>